<dbReference type="RefSeq" id="WP_369145742.1">
    <property type="nucleotide sequence ID" value="NZ_CP163444.1"/>
</dbReference>
<dbReference type="PANTHER" id="PTHR11579:SF0">
    <property type="entry name" value="PROTEIN-L-ISOASPARTATE(D-ASPARTATE) O-METHYLTRANSFERASE"/>
    <property type="match status" value="1"/>
</dbReference>
<dbReference type="AlphaFoldDB" id="A0AB39T0M2"/>
<dbReference type="InterPro" id="IPR029063">
    <property type="entry name" value="SAM-dependent_MTases_sf"/>
</dbReference>
<comment type="similarity">
    <text evidence="2">Belongs to the methyltransferase superfamily. L-isoaspartyl/D-aspartyl protein methyltransferase family.</text>
</comment>
<dbReference type="NCBIfam" id="TIGR04188">
    <property type="entry name" value="methyltr_grsp"/>
    <property type="match status" value="1"/>
</dbReference>
<evidence type="ECO:0000256" key="1">
    <source>
        <dbReference type="ARBA" id="ARBA00004496"/>
    </source>
</evidence>
<reference evidence="12" key="1">
    <citation type="submission" date="2024-07" db="EMBL/GenBank/DDBJ databases">
        <authorList>
            <person name="Yu S.T."/>
        </authorList>
    </citation>
    <scope>NUCLEOTIDE SEQUENCE</scope>
    <source>
        <strain evidence="12">R44</strain>
    </source>
</reference>
<name>A0AB39T0M2_9ACTN</name>
<keyword evidence="8" id="KW-0949">S-adenosyl-L-methionine</keyword>
<dbReference type="EMBL" id="CP163444">
    <property type="protein sequence ID" value="XDQ73138.1"/>
    <property type="molecule type" value="Genomic_DNA"/>
</dbReference>
<evidence type="ECO:0000256" key="11">
    <source>
        <dbReference type="ARBA" id="ARBA00031350"/>
    </source>
</evidence>
<comment type="subcellular location">
    <subcellularLocation>
        <location evidence="1">Cytoplasm</location>
    </subcellularLocation>
</comment>
<dbReference type="Pfam" id="PF01135">
    <property type="entry name" value="PCMT"/>
    <property type="match status" value="1"/>
</dbReference>
<evidence type="ECO:0000256" key="3">
    <source>
        <dbReference type="ARBA" id="ARBA00011890"/>
    </source>
</evidence>
<keyword evidence="7" id="KW-0808">Transferase</keyword>
<dbReference type="SUPFAM" id="SSF53335">
    <property type="entry name" value="S-adenosyl-L-methionine-dependent methyltransferases"/>
    <property type="match status" value="1"/>
</dbReference>
<evidence type="ECO:0000256" key="5">
    <source>
        <dbReference type="ARBA" id="ARBA00022490"/>
    </source>
</evidence>
<evidence type="ECO:0000313" key="12">
    <source>
        <dbReference type="EMBL" id="XDQ73138.1"/>
    </source>
</evidence>
<dbReference type="Gene3D" id="3.40.50.150">
    <property type="entry name" value="Vaccinia Virus protein VP39"/>
    <property type="match status" value="1"/>
</dbReference>
<evidence type="ECO:0000256" key="2">
    <source>
        <dbReference type="ARBA" id="ARBA00005369"/>
    </source>
</evidence>
<evidence type="ECO:0000256" key="9">
    <source>
        <dbReference type="ARBA" id="ARBA00030757"/>
    </source>
</evidence>
<evidence type="ECO:0000256" key="8">
    <source>
        <dbReference type="ARBA" id="ARBA00022691"/>
    </source>
</evidence>
<dbReference type="InterPro" id="IPR000682">
    <property type="entry name" value="PCMT"/>
</dbReference>
<dbReference type="EC" id="2.1.1.77" evidence="3"/>
<organism evidence="12">
    <name type="scientific">Streptomyces sp. R44</name>
    <dbReference type="NCBI Taxonomy" id="3238633"/>
    <lineage>
        <taxon>Bacteria</taxon>
        <taxon>Bacillati</taxon>
        <taxon>Actinomycetota</taxon>
        <taxon>Actinomycetes</taxon>
        <taxon>Kitasatosporales</taxon>
        <taxon>Streptomycetaceae</taxon>
        <taxon>Streptomyces</taxon>
    </lineage>
</organism>
<accession>A0AB39T0M2</accession>
<dbReference type="InterPro" id="IPR026448">
    <property type="entry name" value="Methyltr_grasp"/>
</dbReference>
<keyword evidence="6 12" id="KW-0489">Methyltransferase</keyword>
<dbReference type="PANTHER" id="PTHR11579">
    <property type="entry name" value="PROTEIN-L-ISOASPARTATE O-METHYLTRANSFERASE"/>
    <property type="match status" value="1"/>
</dbReference>
<dbReference type="GO" id="GO:0004719">
    <property type="term" value="F:protein-L-isoaspartate (D-aspartate) O-methyltransferase activity"/>
    <property type="evidence" value="ECO:0007669"/>
    <property type="project" value="UniProtKB-EC"/>
</dbReference>
<dbReference type="CDD" id="cd02440">
    <property type="entry name" value="AdoMet_MTases"/>
    <property type="match status" value="1"/>
</dbReference>
<evidence type="ECO:0000256" key="10">
    <source>
        <dbReference type="ARBA" id="ARBA00031323"/>
    </source>
</evidence>
<keyword evidence="5" id="KW-0963">Cytoplasm</keyword>
<evidence type="ECO:0000256" key="4">
    <source>
        <dbReference type="ARBA" id="ARBA00013346"/>
    </source>
</evidence>
<dbReference type="GO" id="GO:0032259">
    <property type="term" value="P:methylation"/>
    <property type="evidence" value="ECO:0007669"/>
    <property type="project" value="UniProtKB-KW"/>
</dbReference>
<evidence type="ECO:0000256" key="7">
    <source>
        <dbReference type="ARBA" id="ARBA00022679"/>
    </source>
</evidence>
<gene>
    <name evidence="12" type="primary">tgmC</name>
    <name evidence="12" type="ORF">AB5J54_22720</name>
</gene>
<evidence type="ECO:0000256" key="6">
    <source>
        <dbReference type="ARBA" id="ARBA00022603"/>
    </source>
</evidence>
<dbReference type="GO" id="GO:0005737">
    <property type="term" value="C:cytoplasm"/>
    <property type="evidence" value="ECO:0007669"/>
    <property type="project" value="UniProtKB-SubCell"/>
</dbReference>
<protein>
    <recommendedName>
        <fullName evidence="4">Protein-L-isoaspartate O-methyltransferase</fullName>
        <ecNumber evidence="3">2.1.1.77</ecNumber>
    </recommendedName>
    <alternativeName>
        <fullName evidence="11">L-isoaspartyl protein carboxyl methyltransferase</fullName>
    </alternativeName>
    <alternativeName>
        <fullName evidence="9">Protein L-isoaspartyl methyltransferase</fullName>
    </alternativeName>
    <alternativeName>
        <fullName evidence="10">Protein-beta-aspartate methyltransferase</fullName>
    </alternativeName>
</protein>
<sequence length="376" mass="40731">MNDDAILRRDLADRLAAGGHLRSAGWRRAVVQTPRHEFLRGGYFRRVDGNGPTGWEPVMPEDPAWLPAAYSDESLVTQIAGTITPGDIQGRIFRSPTSSSTMPSLVVRMLEELLLDDGMRVLEIGTGTGYSTALLCHRLGDDLVTSVEVDEDVSVRARTALGSTGHMPRLLVGDGLAGDPDGSPYDRIVATCGVLSIPPAWLAQSRPGGQILATVCGWMYSSELARLIIDADGAAHGRLLGGRISFMPARPQVPPSLGVLPDLTSGEERATALGPDALDDWTTRFVAQLAAPRAQLIRLSSDDGEGRPVLIDVAAGAWAALHRDGDDRWIVRQGGPDRLWNRIEENVARWRQDGSPSLDRFRITLTPEAQTITWPN</sequence>
<proteinExistence type="inferred from homology"/>